<dbReference type="Pfam" id="PF00179">
    <property type="entry name" value="UQ_con"/>
    <property type="match status" value="1"/>
</dbReference>
<dbReference type="PANTHER" id="PTHR24068">
    <property type="entry name" value="UBIQUITIN-CONJUGATING ENZYME E2"/>
    <property type="match status" value="1"/>
</dbReference>
<feature type="compositionally biased region" description="Low complexity" evidence="7">
    <location>
        <begin position="63"/>
        <end position="78"/>
    </location>
</feature>
<dbReference type="Proteomes" id="UP000594638">
    <property type="component" value="Unassembled WGS sequence"/>
</dbReference>
<gene>
    <name evidence="9" type="ORF">OLEA9_A065740</name>
</gene>
<evidence type="ECO:0000313" key="9">
    <source>
        <dbReference type="EMBL" id="CAA2966299.1"/>
    </source>
</evidence>
<dbReference type="PROSITE" id="PS50127">
    <property type="entry name" value="UBC_2"/>
    <property type="match status" value="1"/>
</dbReference>
<evidence type="ECO:0000256" key="1">
    <source>
        <dbReference type="ARBA" id="ARBA00000485"/>
    </source>
</evidence>
<dbReference type="EMBL" id="CACTIH010001857">
    <property type="protein sequence ID" value="CAA2966299.1"/>
    <property type="molecule type" value="Genomic_DNA"/>
</dbReference>
<keyword evidence="5" id="KW-0833">Ubl conjugation pathway</keyword>
<keyword evidence="4" id="KW-0547">Nucleotide-binding</keyword>
<dbReference type="AlphaFoldDB" id="A0A8S0QGR5"/>
<dbReference type="Gene3D" id="3.10.110.10">
    <property type="entry name" value="Ubiquitin Conjugating Enzyme"/>
    <property type="match status" value="1"/>
</dbReference>
<evidence type="ECO:0000256" key="4">
    <source>
        <dbReference type="ARBA" id="ARBA00022741"/>
    </source>
</evidence>
<feature type="domain" description="UBC core" evidence="8">
    <location>
        <begin position="100"/>
        <end position="245"/>
    </location>
</feature>
<comment type="caution">
    <text evidence="9">The sequence shown here is derived from an EMBL/GenBank/DDBJ whole genome shotgun (WGS) entry which is preliminary data.</text>
</comment>
<feature type="compositionally biased region" description="Basic and acidic residues" evidence="7">
    <location>
        <begin position="52"/>
        <end position="61"/>
    </location>
</feature>
<comment type="pathway">
    <text evidence="2">Protein modification; protein ubiquitination.</text>
</comment>
<dbReference type="InterPro" id="IPR000608">
    <property type="entry name" value="UBC"/>
</dbReference>
<comment type="catalytic activity">
    <reaction evidence="1">
        <text>S-ubiquitinyl-[E1 ubiquitin-activating enzyme]-L-cysteine + [E2 ubiquitin-conjugating enzyme]-L-cysteine = [E1 ubiquitin-activating enzyme]-L-cysteine + S-ubiquitinyl-[E2 ubiquitin-conjugating enzyme]-L-cysteine.</text>
        <dbReference type="EC" id="2.3.2.23"/>
    </reaction>
</comment>
<protein>
    <submittedName>
        <fullName evidence="9">Ubiquitin-conjugating enzyme E2 10</fullName>
    </submittedName>
</protein>
<evidence type="ECO:0000259" key="8">
    <source>
        <dbReference type="PROSITE" id="PS50127"/>
    </source>
</evidence>
<evidence type="ECO:0000313" key="10">
    <source>
        <dbReference type="Proteomes" id="UP000594638"/>
    </source>
</evidence>
<keyword evidence="10" id="KW-1185">Reference proteome</keyword>
<dbReference type="OrthoDB" id="7851174at2759"/>
<evidence type="ECO:0000256" key="7">
    <source>
        <dbReference type="SAM" id="MobiDB-lite"/>
    </source>
</evidence>
<dbReference type="InterPro" id="IPR016135">
    <property type="entry name" value="UBQ-conjugating_enzyme/RWD"/>
</dbReference>
<evidence type="ECO:0000256" key="2">
    <source>
        <dbReference type="ARBA" id="ARBA00004906"/>
    </source>
</evidence>
<feature type="region of interest" description="Disordered" evidence="7">
    <location>
        <begin position="52"/>
        <end position="96"/>
    </location>
</feature>
<dbReference type="GO" id="GO:0061631">
    <property type="term" value="F:ubiquitin conjugating enzyme activity"/>
    <property type="evidence" value="ECO:0007669"/>
    <property type="project" value="UniProtKB-EC"/>
</dbReference>
<organism evidence="9 10">
    <name type="scientific">Olea europaea subsp. europaea</name>
    <dbReference type="NCBI Taxonomy" id="158383"/>
    <lineage>
        <taxon>Eukaryota</taxon>
        <taxon>Viridiplantae</taxon>
        <taxon>Streptophyta</taxon>
        <taxon>Embryophyta</taxon>
        <taxon>Tracheophyta</taxon>
        <taxon>Spermatophyta</taxon>
        <taxon>Magnoliopsida</taxon>
        <taxon>eudicotyledons</taxon>
        <taxon>Gunneridae</taxon>
        <taxon>Pentapetalae</taxon>
        <taxon>asterids</taxon>
        <taxon>lamiids</taxon>
        <taxon>Lamiales</taxon>
        <taxon>Oleaceae</taxon>
        <taxon>Oleeae</taxon>
        <taxon>Olea</taxon>
    </lineage>
</organism>
<dbReference type="FunFam" id="3.10.110.10:FF:000101">
    <property type="entry name" value="Ubiquitin-conjugating enzyme E2 D2"/>
    <property type="match status" value="1"/>
</dbReference>
<dbReference type="GO" id="GO:0005524">
    <property type="term" value="F:ATP binding"/>
    <property type="evidence" value="ECO:0007669"/>
    <property type="project" value="UniProtKB-KW"/>
</dbReference>
<evidence type="ECO:0000256" key="6">
    <source>
        <dbReference type="ARBA" id="ARBA00022840"/>
    </source>
</evidence>
<keyword evidence="6" id="KW-0067">ATP-binding</keyword>
<proteinExistence type="predicted"/>
<evidence type="ECO:0000256" key="5">
    <source>
        <dbReference type="ARBA" id="ARBA00022786"/>
    </source>
</evidence>
<evidence type="ECO:0000256" key="3">
    <source>
        <dbReference type="ARBA" id="ARBA00022679"/>
    </source>
</evidence>
<dbReference type="SUPFAM" id="SSF54495">
    <property type="entry name" value="UBC-like"/>
    <property type="match status" value="1"/>
</dbReference>
<accession>A0A8S0QGR5</accession>
<keyword evidence="3" id="KW-0808">Transferase</keyword>
<dbReference type="SMART" id="SM00212">
    <property type="entry name" value="UBCc"/>
    <property type="match status" value="1"/>
</dbReference>
<feature type="compositionally biased region" description="Polar residues" evidence="7">
    <location>
        <begin position="79"/>
        <end position="96"/>
    </location>
</feature>
<reference evidence="9 10" key="1">
    <citation type="submission" date="2019-12" db="EMBL/GenBank/DDBJ databases">
        <authorList>
            <person name="Alioto T."/>
            <person name="Alioto T."/>
            <person name="Gomez Garrido J."/>
        </authorList>
    </citation>
    <scope>NUCLEOTIDE SEQUENCE [LARGE SCALE GENOMIC DNA]</scope>
</reference>
<name>A0A8S0QGR5_OLEEU</name>
<sequence>MPRNYDNWGRLVGAVQRREQDRELALADSRSTSFSSISMSLDFDELSLSLPREEQNVENGRRSSSSDSSNSSYIAFSSTKDQPNNQTPAGGSNLSQGLSAAKRRILKELEYIRKNPPATLSAGPVGEDLSHWQATIMGPPDSPYASGVFLLSIHIPQDYPFKPPMIAFRTKVFHPNINENGSICRSHMPEWHPAKTISTVLHSIFELLVEPNRDCNLVPEIASMYKTDKNRYEIIARSWTQKYAMD</sequence>
<dbReference type="Gramene" id="OE9A065740T1">
    <property type="protein sequence ID" value="OE9A065740C1"/>
    <property type="gene ID" value="OE9A065740"/>
</dbReference>